<dbReference type="EMBL" id="CM042882">
    <property type="protein sequence ID" value="KAI4380755.1"/>
    <property type="molecule type" value="Genomic_DNA"/>
</dbReference>
<sequence>MRMSRTSPGTSQGSEARVPFPSGVTVVACGWSGIFEAEESGEFTAPARSHLGDGVGMDDDDRDGDWSVG</sequence>
<name>A0ACB9RPC5_9MYRT</name>
<protein>
    <submittedName>
        <fullName evidence="1">Uncharacterized protein</fullName>
    </submittedName>
</protein>
<accession>A0ACB9RPC5</accession>
<dbReference type="Proteomes" id="UP001057402">
    <property type="component" value="Chromosome 3"/>
</dbReference>
<keyword evidence="2" id="KW-1185">Reference proteome</keyword>
<organism evidence="1 2">
    <name type="scientific">Melastoma candidum</name>
    <dbReference type="NCBI Taxonomy" id="119954"/>
    <lineage>
        <taxon>Eukaryota</taxon>
        <taxon>Viridiplantae</taxon>
        <taxon>Streptophyta</taxon>
        <taxon>Embryophyta</taxon>
        <taxon>Tracheophyta</taxon>
        <taxon>Spermatophyta</taxon>
        <taxon>Magnoliopsida</taxon>
        <taxon>eudicotyledons</taxon>
        <taxon>Gunneridae</taxon>
        <taxon>Pentapetalae</taxon>
        <taxon>rosids</taxon>
        <taxon>malvids</taxon>
        <taxon>Myrtales</taxon>
        <taxon>Melastomataceae</taxon>
        <taxon>Melastomatoideae</taxon>
        <taxon>Melastomateae</taxon>
        <taxon>Melastoma</taxon>
    </lineage>
</organism>
<comment type="caution">
    <text evidence="1">The sequence shown here is derived from an EMBL/GenBank/DDBJ whole genome shotgun (WGS) entry which is preliminary data.</text>
</comment>
<reference evidence="2" key="1">
    <citation type="journal article" date="2023" name="Front. Plant Sci.">
        <title>Chromosomal-level genome assembly of Melastoma candidum provides insights into trichome evolution.</title>
        <authorList>
            <person name="Zhong Y."/>
            <person name="Wu W."/>
            <person name="Sun C."/>
            <person name="Zou P."/>
            <person name="Liu Y."/>
            <person name="Dai S."/>
            <person name="Zhou R."/>
        </authorList>
    </citation>
    <scope>NUCLEOTIDE SEQUENCE [LARGE SCALE GENOMIC DNA]</scope>
</reference>
<evidence type="ECO:0000313" key="2">
    <source>
        <dbReference type="Proteomes" id="UP001057402"/>
    </source>
</evidence>
<proteinExistence type="predicted"/>
<gene>
    <name evidence="1" type="ORF">MLD38_006908</name>
</gene>
<evidence type="ECO:0000313" key="1">
    <source>
        <dbReference type="EMBL" id="KAI4380755.1"/>
    </source>
</evidence>